<evidence type="ECO:0000256" key="1">
    <source>
        <dbReference type="SAM" id="Phobius"/>
    </source>
</evidence>
<protein>
    <submittedName>
        <fullName evidence="2">Uncharacterized protein</fullName>
    </submittedName>
</protein>
<keyword evidence="1" id="KW-0472">Membrane</keyword>
<reference evidence="2" key="1">
    <citation type="submission" date="2016-10" db="EMBL/GenBank/DDBJ databases">
        <authorList>
            <person name="de Groot N.N."/>
        </authorList>
    </citation>
    <scope>NUCLEOTIDE SEQUENCE</scope>
</reference>
<name>A0A1W1E298_9ZZZZ</name>
<keyword evidence="1" id="KW-1133">Transmembrane helix</keyword>
<sequence>MEVFLNLIVKSGNEVEMMGYMEILGIHSIDEVRGEVKKRQKNSDISTGLAIVGGVILLAALFSK</sequence>
<accession>A0A1W1E298</accession>
<dbReference type="EMBL" id="FPHZ01000129">
    <property type="protein sequence ID" value="SFV88092.1"/>
    <property type="molecule type" value="Genomic_DNA"/>
</dbReference>
<feature type="transmembrane region" description="Helical" evidence="1">
    <location>
        <begin position="45"/>
        <end position="63"/>
    </location>
</feature>
<organism evidence="2">
    <name type="scientific">hydrothermal vent metagenome</name>
    <dbReference type="NCBI Taxonomy" id="652676"/>
    <lineage>
        <taxon>unclassified sequences</taxon>
        <taxon>metagenomes</taxon>
        <taxon>ecological metagenomes</taxon>
    </lineage>
</organism>
<evidence type="ECO:0000313" key="2">
    <source>
        <dbReference type="EMBL" id="SFV88092.1"/>
    </source>
</evidence>
<dbReference type="AlphaFoldDB" id="A0A1W1E298"/>
<proteinExistence type="predicted"/>
<keyword evidence="1" id="KW-0812">Transmembrane</keyword>
<gene>
    <name evidence="2" type="ORF">MNB_SUP05-SYMBIONT-5-611</name>
</gene>